<dbReference type="Proteomes" id="UP000078200">
    <property type="component" value="Unassembled WGS sequence"/>
</dbReference>
<dbReference type="Gene3D" id="1.20.5.4820">
    <property type="match status" value="1"/>
</dbReference>
<reference evidence="1" key="1">
    <citation type="submission" date="2020-05" db="UniProtKB">
        <authorList>
            <consortium name="EnsemblMetazoa"/>
        </authorList>
    </citation>
    <scope>IDENTIFICATION</scope>
    <source>
        <strain evidence="1">TTRI</strain>
    </source>
</reference>
<proteinExistence type="predicted"/>
<dbReference type="EnsemblMetazoa" id="GAUT001135-RA">
    <property type="protein sequence ID" value="GAUT001135-PA"/>
    <property type="gene ID" value="GAUT001135"/>
</dbReference>
<evidence type="ECO:0000313" key="2">
    <source>
        <dbReference type="Proteomes" id="UP000078200"/>
    </source>
</evidence>
<dbReference type="VEuPathDB" id="VectorBase:GAUT001135"/>
<dbReference type="AlphaFoldDB" id="A0A1A9UDS4"/>
<name>A0A1A9UDS4_GLOAU</name>
<accession>A0A1A9UDS4</accession>
<protein>
    <submittedName>
        <fullName evidence="1">Uncharacterized protein</fullName>
    </submittedName>
</protein>
<organism evidence="1 2">
    <name type="scientific">Glossina austeni</name>
    <name type="common">Savannah tsetse fly</name>
    <dbReference type="NCBI Taxonomy" id="7395"/>
    <lineage>
        <taxon>Eukaryota</taxon>
        <taxon>Metazoa</taxon>
        <taxon>Ecdysozoa</taxon>
        <taxon>Arthropoda</taxon>
        <taxon>Hexapoda</taxon>
        <taxon>Insecta</taxon>
        <taxon>Pterygota</taxon>
        <taxon>Neoptera</taxon>
        <taxon>Endopterygota</taxon>
        <taxon>Diptera</taxon>
        <taxon>Brachycera</taxon>
        <taxon>Muscomorpha</taxon>
        <taxon>Hippoboscoidea</taxon>
        <taxon>Glossinidae</taxon>
        <taxon>Glossina</taxon>
    </lineage>
</organism>
<dbReference type="STRING" id="7395.A0A1A9UDS4"/>
<sequence>MMYADFKQRSFEKIVIRRELCCKIYMILAPAIMAAEKQPKKAAEKCLESVGLDADLYRIGHTKARKL</sequence>
<keyword evidence="2" id="KW-1185">Reference proteome</keyword>
<evidence type="ECO:0000313" key="1">
    <source>
        <dbReference type="EnsemblMetazoa" id="GAUT001135-PA"/>
    </source>
</evidence>